<evidence type="ECO:0000313" key="2">
    <source>
        <dbReference type="EMBL" id="BAS83197.1"/>
    </source>
</evidence>
<gene>
    <name evidence="2" type="ordered locus">Os03g0241400</name>
    <name evidence="2" type="ORF">OSNPB_030241400</name>
</gene>
<reference evidence="3" key="1">
    <citation type="journal article" date="2005" name="Nature">
        <title>The map-based sequence of the rice genome.</title>
        <authorList>
            <consortium name="International rice genome sequencing project (IRGSP)"/>
            <person name="Matsumoto T."/>
            <person name="Wu J."/>
            <person name="Kanamori H."/>
            <person name="Katayose Y."/>
            <person name="Fujisawa M."/>
            <person name="Namiki N."/>
            <person name="Mizuno H."/>
            <person name="Yamamoto K."/>
            <person name="Antonio B.A."/>
            <person name="Baba T."/>
            <person name="Sakata K."/>
            <person name="Nagamura Y."/>
            <person name="Aoki H."/>
            <person name="Arikawa K."/>
            <person name="Arita K."/>
            <person name="Bito T."/>
            <person name="Chiden Y."/>
            <person name="Fujitsuka N."/>
            <person name="Fukunaka R."/>
            <person name="Hamada M."/>
            <person name="Harada C."/>
            <person name="Hayashi A."/>
            <person name="Hijishita S."/>
            <person name="Honda M."/>
            <person name="Hosokawa S."/>
            <person name="Ichikawa Y."/>
            <person name="Idonuma A."/>
            <person name="Iijima M."/>
            <person name="Ikeda M."/>
            <person name="Ikeno M."/>
            <person name="Ito K."/>
            <person name="Ito S."/>
            <person name="Ito T."/>
            <person name="Ito Y."/>
            <person name="Ito Y."/>
            <person name="Iwabuchi A."/>
            <person name="Kamiya K."/>
            <person name="Karasawa W."/>
            <person name="Kurita K."/>
            <person name="Katagiri S."/>
            <person name="Kikuta A."/>
            <person name="Kobayashi H."/>
            <person name="Kobayashi N."/>
            <person name="Machita K."/>
            <person name="Maehara T."/>
            <person name="Masukawa M."/>
            <person name="Mizubayashi T."/>
            <person name="Mukai Y."/>
            <person name="Nagasaki H."/>
            <person name="Nagata Y."/>
            <person name="Naito S."/>
            <person name="Nakashima M."/>
            <person name="Nakama Y."/>
            <person name="Nakamichi Y."/>
            <person name="Nakamura M."/>
            <person name="Meguro A."/>
            <person name="Negishi M."/>
            <person name="Ohta I."/>
            <person name="Ohta T."/>
            <person name="Okamoto M."/>
            <person name="Ono N."/>
            <person name="Saji S."/>
            <person name="Sakaguchi M."/>
            <person name="Sakai K."/>
            <person name="Shibata M."/>
            <person name="Shimokawa T."/>
            <person name="Song J."/>
            <person name="Takazaki Y."/>
            <person name="Terasawa K."/>
            <person name="Tsugane M."/>
            <person name="Tsuji K."/>
            <person name="Ueda S."/>
            <person name="Waki K."/>
            <person name="Yamagata H."/>
            <person name="Yamamoto M."/>
            <person name="Yamamoto S."/>
            <person name="Yamane H."/>
            <person name="Yoshiki S."/>
            <person name="Yoshihara R."/>
            <person name="Yukawa K."/>
            <person name="Zhong H."/>
            <person name="Yano M."/>
            <person name="Yuan Q."/>
            <person name="Ouyang S."/>
            <person name="Liu J."/>
            <person name="Jones K.M."/>
            <person name="Gansberger K."/>
            <person name="Moffat K."/>
            <person name="Hill J."/>
            <person name="Bera J."/>
            <person name="Fadrosh D."/>
            <person name="Jin S."/>
            <person name="Johri S."/>
            <person name="Kim M."/>
            <person name="Overton L."/>
            <person name="Reardon M."/>
            <person name="Tsitrin T."/>
            <person name="Vuong H."/>
            <person name="Weaver B."/>
            <person name="Ciecko A."/>
            <person name="Tallon L."/>
            <person name="Jackson J."/>
            <person name="Pai G."/>
            <person name="Aken S.V."/>
            <person name="Utterback T."/>
            <person name="Reidmuller S."/>
            <person name="Feldblyum T."/>
            <person name="Hsiao J."/>
            <person name="Zismann V."/>
            <person name="Iobst S."/>
            <person name="de Vazeille A.R."/>
            <person name="Buell C.R."/>
            <person name="Ying K."/>
            <person name="Li Y."/>
            <person name="Lu T."/>
            <person name="Huang Y."/>
            <person name="Zhao Q."/>
            <person name="Feng Q."/>
            <person name="Zhang L."/>
            <person name="Zhu J."/>
            <person name="Weng Q."/>
            <person name="Mu J."/>
            <person name="Lu Y."/>
            <person name="Fan D."/>
            <person name="Liu Y."/>
            <person name="Guan J."/>
            <person name="Zhang Y."/>
            <person name="Yu S."/>
            <person name="Liu X."/>
            <person name="Zhang Y."/>
            <person name="Hong G."/>
            <person name="Han B."/>
            <person name="Choisne N."/>
            <person name="Demange N."/>
            <person name="Orjeda G."/>
            <person name="Samain S."/>
            <person name="Cattolico L."/>
            <person name="Pelletier E."/>
            <person name="Couloux A."/>
            <person name="Segurens B."/>
            <person name="Wincker P."/>
            <person name="D'Hont A."/>
            <person name="Scarpelli C."/>
            <person name="Weissenbach J."/>
            <person name="Salanoubat M."/>
            <person name="Quetier F."/>
            <person name="Yu Y."/>
            <person name="Kim H.R."/>
            <person name="Rambo T."/>
            <person name="Currie J."/>
            <person name="Collura K."/>
            <person name="Luo M."/>
            <person name="Yang T."/>
            <person name="Ammiraju J.S.S."/>
            <person name="Engler F."/>
            <person name="Soderlund C."/>
            <person name="Wing R.A."/>
            <person name="Palmer L.E."/>
            <person name="de la Bastide M."/>
            <person name="Spiegel L."/>
            <person name="Nascimento L."/>
            <person name="Zutavern T."/>
            <person name="O'Shaughnessy A."/>
            <person name="Dike S."/>
            <person name="Dedhia N."/>
            <person name="Preston R."/>
            <person name="Balija V."/>
            <person name="McCombie W.R."/>
            <person name="Chow T."/>
            <person name="Chen H."/>
            <person name="Chung M."/>
            <person name="Chen C."/>
            <person name="Shaw J."/>
            <person name="Wu H."/>
            <person name="Hsiao K."/>
            <person name="Chao Y."/>
            <person name="Chu M."/>
            <person name="Cheng C."/>
            <person name="Hour A."/>
            <person name="Lee P."/>
            <person name="Lin S."/>
            <person name="Lin Y."/>
            <person name="Liou J."/>
            <person name="Liu S."/>
            <person name="Hsing Y."/>
            <person name="Raghuvanshi S."/>
            <person name="Mohanty A."/>
            <person name="Bharti A.K."/>
            <person name="Gaur A."/>
            <person name="Gupta V."/>
            <person name="Kumar D."/>
            <person name="Ravi V."/>
            <person name="Vij S."/>
            <person name="Kapur A."/>
            <person name="Khurana P."/>
            <person name="Khurana P."/>
            <person name="Khurana J.P."/>
            <person name="Tyagi A.K."/>
            <person name="Gaikwad K."/>
            <person name="Singh A."/>
            <person name="Dalal V."/>
            <person name="Srivastava S."/>
            <person name="Dixit A."/>
            <person name="Pal A.K."/>
            <person name="Ghazi I.A."/>
            <person name="Yadav M."/>
            <person name="Pandit A."/>
            <person name="Bhargava A."/>
            <person name="Sureshbabu K."/>
            <person name="Batra K."/>
            <person name="Sharma T.R."/>
            <person name="Mohapatra T."/>
            <person name="Singh N.K."/>
            <person name="Messing J."/>
            <person name="Nelson A.B."/>
            <person name="Fuks G."/>
            <person name="Kavchok S."/>
            <person name="Keizer G."/>
            <person name="Linton E."/>
            <person name="Llaca V."/>
            <person name="Song R."/>
            <person name="Tanyolac B."/>
            <person name="Young S."/>
            <person name="Ho-Il K."/>
            <person name="Hahn J.H."/>
            <person name="Sangsakoo G."/>
            <person name="Vanavichit A."/>
            <person name="de Mattos Luiz.A.T."/>
            <person name="Zimmer P.D."/>
            <person name="Malone G."/>
            <person name="Dellagostin O."/>
            <person name="de Oliveira A.C."/>
            <person name="Bevan M."/>
            <person name="Bancroft I."/>
            <person name="Minx P."/>
            <person name="Cordum H."/>
            <person name="Wilson R."/>
            <person name="Cheng Z."/>
            <person name="Jin W."/>
            <person name="Jiang J."/>
            <person name="Leong S.A."/>
            <person name="Iwama H."/>
            <person name="Gojobori T."/>
            <person name="Itoh T."/>
            <person name="Niimura Y."/>
            <person name="Fujii Y."/>
            <person name="Habara T."/>
            <person name="Sakai H."/>
            <person name="Sato Y."/>
            <person name="Wilson G."/>
            <person name="Kumar K."/>
            <person name="McCouch S."/>
            <person name="Juretic N."/>
            <person name="Hoen D."/>
            <person name="Wright S."/>
            <person name="Bruskiewich R."/>
            <person name="Bureau T."/>
            <person name="Miyao A."/>
            <person name="Hirochika H."/>
            <person name="Nishikawa T."/>
            <person name="Kadowaki K."/>
            <person name="Sugiura M."/>
            <person name="Burr B."/>
            <person name="Sasaki T."/>
        </authorList>
    </citation>
    <scope>NUCLEOTIDE SEQUENCE [LARGE SCALE GENOMIC DNA]</scope>
    <source>
        <strain evidence="3">cv. Nipponbare</strain>
    </source>
</reference>
<feature type="compositionally biased region" description="Polar residues" evidence="1">
    <location>
        <begin position="60"/>
        <end position="76"/>
    </location>
</feature>
<dbReference type="InParanoid" id="A0A0P0VVL0"/>
<keyword evidence="3" id="KW-1185">Reference proteome</keyword>
<dbReference type="EMBL" id="AP014959">
    <property type="protein sequence ID" value="BAS83197.1"/>
    <property type="molecule type" value="Genomic_DNA"/>
</dbReference>
<proteinExistence type="predicted"/>
<reference evidence="2 3" key="2">
    <citation type="journal article" date="2013" name="Plant Cell Physiol.">
        <title>Rice Annotation Project Database (RAP-DB): an integrative and interactive database for rice genomics.</title>
        <authorList>
            <person name="Sakai H."/>
            <person name="Lee S.S."/>
            <person name="Tanaka T."/>
            <person name="Numa H."/>
            <person name="Kim J."/>
            <person name="Kawahara Y."/>
            <person name="Wakimoto H."/>
            <person name="Yang C.C."/>
            <person name="Iwamoto M."/>
            <person name="Abe T."/>
            <person name="Yamada Y."/>
            <person name="Muto A."/>
            <person name="Inokuchi H."/>
            <person name="Ikemura T."/>
            <person name="Matsumoto T."/>
            <person name="Sasaki T."/>
            <person name="Itoh T."/>
        </authorList>
    </citation>
    <scope>NUCLEOTIDE SEQUENCE [LARGE SCALE GENOMIC DNA]</scope>
    <source>
        <strain evidence="3">cv. Nipponbare</strain>
    </source>
</reference>
<name>A0A0P0VVL0_ORYSJ</name>
<dbReference type="PaxDb" id="39947-A0A0P0VVL0"/>
<sequence>MTILVISDSTAQPKLANRRSVISSFHGQPLKDWRPIWSKRGLTNLKLSMQRLASPHVRSPNHTRTTNRSDQNQQARANDPARACVNPMVQQTLVVACASAAATATTGFRTYPGGG</sequence>
<protein>
    <submittedName>
        <fullName evidence="2">Os03g0241400 protein</fullName>
    </submittedName>
</protein>
<evidence type="ECO:0000313" key="3">
    <source>
        <dbReference type="Proteomes" id="UP000059680"/>
    </source>
</evidence>
<dbReference type="AlphaFoldDB" id="A0A0P0VVL0"/>
<dbReference type="SMR" id="A0A0P0VVL0"/>
<feature type="region of interest" description="Disordered" evidence="1">
    <location>
        <begin position="50"/>
        <end position="80"/>
    </location>
</feature>
<accession>A0A0P0VVL0</accession>
<evidence type="ECO:0000256" key="1">
    <source>
        <dbReference type="SAM" id="MobiDB-lite"/>
    </source>
</evidence>
<reference evidence="2 3" key="3">
    <citation type="journal article" date="2013" name="Rice">
        <title>Improvement of the Oryza sativa Nipponbare reference genome using next generation sequence and optical map data.</title>
        <authorList>
            <person name="Kawahara Y."/>
            <person name="de la Bastide M."/>
            <person name="Hamilton J.P."/>
            <person name="Kanamori H."/>
            <person name="McCombie W.R."/>
            <person name="Ouyang S."/>
            <person name="Schwartz D.C."/>
            <person name="Tanaka T."/>
            <person name="Wu J."/>
            <person name="Zhou S."/>
            <person name="Childs K.L."/>
            <person name="Davidson R.M."/>
            <person name="Lin H."/>
            <person name="Quesada-Ocampo L."/>
            <person name="Vaillancourt B."/>
            <person name="Sakai H."/>
            <person name="Lee S.S."/>
            <person name="Kim J."/>
            <person name="Numa H."/>
            <person name="Itoh T."/>
            <person name="Buell C.R."/>
            <person name="Matsumoto T."/>
        </authorList>
    </citation>
    <scope>NUCLEOTIDE SEQUENCE [LARGE SCALE GENOMIC DNA]</scope>
    <source>
        <strain evidence="3">cv. Nipponbare</strain>
    </source>
</reference>
<organism evidence="2 3">
    <name type="scientific">Oryza sativa subsp. japonica</name>
    <name type="common">Rice</name>
    <dbReference type="NCBI Taxonomy" id="39947"/>
    <lineage>
        <taxon>Eukaryota</taxon>
        <taxon>Viridiplantae</taxon>
        <taxon>Streptophyta</taxon>
        <taxon>Embryophyta</taxon>
        <taxon>Tracheophyta</taxon>
        <taxon>Spermatophyta</taxon>
        <taxon>Magnoliopsida</taxon>
        <taxon>Liliopsida</taxon>
        <taxon>Poales</taxon>
        <taxon>Poaceae</taxon>
        <taxon>BOP clade</taxon>
        <taxon>Oryzoideae</taxon>
        <taxon>Oryzeae</taxon>
        <taxon>Oryzinae</taxon>
        <taxon>Oryza</taxon>
        <taxon>Oryza sativa</taxon>
    </lineage>
</organism>
<dbReference type="Proteomes" id="UP000059680">
    <property type="component" value="Chromosome 3"/>
</dbReference>
<dbReference type="Gramene" id="Os03t0241400-00">
    <property type="protein sequence ID" value="Os03t0241400-00"/>
    <property type="gene ID" value="Os03g0241400"/>
</dbReference>